<reference evidence="1" key="1">
    <citation type="submission" date="2022-06" db="EMBL/GenBank/DDBJ databases">
        <title>Genome public.</title>
        <authorList>
            <person name="Sun Q."/>
        </authorList>
    </citation>
    <scope>NUCLEOTIDE SEQUENCE</scope>
    <source>
        <strain evidence="1">CWNU-1</strain>
    </source>
</reference>
<proteinExistence type="predicted"/>
<dbReference type="EMBL" id="JAMQAW010000042">
    <property type="protein sequence ID" value="MCM2392615.1"/>
    <property type="molecule type" value="Genomic_DNA"/>
</dbReference>
<dbReference type="RefSeq" id="WP_250922941.1">
    <property type="nucleotide sequence ID" value="NZ_JAMQAW010000042.1"/>
</dbReference>
<keyword evidence="2" id="KW-1185">Reference proteome</keyword>
<evidence type="ECO:0000313" key="2">
    <source>
        <dbReference type="Proteomes" id="UP001431429"/>
    </source>
</evidence>
<evidence type="ECO:0000313" key="1">
    <source>
        <dbReference type="EMBL" id="MCM2392615.1"/>
    </source>
</evidence>
<sequence length="63" mass="6943">MSPIEPRTLIHTALSKKAGRQYGDGVSVEQIQPVPGEPVRLRVQAPDPMGAVRTHLIEIREES</sequence>
<comment type="caution">
    <text evidence="1">The sequence shown here is derived from an EMBL/GenBank/DDBJ whole genome shotgun (WGS) entry which is preliminary data.</text>
</comment>
<evidence type="ECO:0008006" key="3">
    <source>
        <dbReference type="Google" id="ProtNLM"/>
    </source>
</evidence>
<protein>
    <recommendedName>
        <fullName evidence="3">50S ribosomal protein L19</fullName>
    </recommendedName>
</protein>
<dbReference type="Proteomes" id="UP001431429">
    <property type="component" value="Unassembled WGS sequence"/>
</dbReference>
<organism evidence="1 2">
    <name type="scientific">Streptomyces albipurpureus</name>
    <dbReference type="NCBI Taxonomy" id="2897419"/>
    <lineage>
        <taxon>Bacteria</taxon>
        <taxon>Bacillati</taxon>
        <taxon>Actinomycetota</taxon>
        <taxon>Actinomycetes</taxon>
        <taxon>Kitasatosporales</taxon>
        <taxon>Streptomycetaceae</taxon>
        <taxon>Streptomyces</taxon>
    </lineage>
</organism>
<name>A0ABT0UWY9_9ACTN</name>
<gene>
    <name evidence="1" type="ORF">NBG84_30755</name>
</gene>
<accession>A0ABT0UWY9</accession>